<gene>
    <name evidence="1" type="ORF">GCM10010911_18120</name>
</gene>
<reference evidence="1" key="2">
    <citation type="submission" date="2020-09" db="EMBL/GenBank/DDBJ databases">
        <authorList>
            <person name="Sun Q."/>
            <person name="Zhou Y."/>
        </authorList>
    </citation>
    <scope>NUCLEOTIDE SEQUENCE</scope>
    <source>
        <strain evidence="1">CGMCC 1.15178</strain>
    </source>
</reference>
<proteinExistence type="predicted"/>
<comment type="caution">
    <text evidence="1">The sequence shown here is derived from an EMBL/GenBank/DDBJ whole genome shotgun (WGS) entry which is preliminary data.</text>
</comment>
<dbReference type="Proteomes" id="UP000612456">
    <property type="component" value="Unassembled WGS sequence"/>
</dbReference>
<evidence type="ECO:0000313" key="1">
    <source>
        <dbReference type="EMBL" id="GGD60663.1"/>
    </source>
</evidence>
<name>A0A916YUA8_9BACL</name>
<reference evidence="1" key="1">
    <citation type="journal article" date="2014" name="Int. J. Syst. Evol. Microbiol.">
        <title>Complete genome sequence of Corynebacterium casei LMG S-19264T (=DSM 44701T), isolated from a smear-ripened cheese.</title>
        <authorList>
            <consortium name="US DOE Joint Genome Institute (JGI-PGF)"/>
            <person name="Walter F."/>
            <person name="Albersmeier A."/>
            <person name="Kalinowski J."/>
            <person name="Ruckert C."/>
        </authorList>
    </citation>
    <scope>NUCLEOTIDE SEQUENCE</scope>
    <source>
        <strain evidence="1">CGMCC 1.15178</strain>
    </source>
</reference>
<accession>A0A916YUA8</accession>
<keyword evidence="2" id="KW-1185">Reference proteome</keyword>
<dbReference type="EMBL" id="BMHP01000001">
    <property type="protein sequence ID" value="GGD60663.1"/>
    <property type="molecule type" value="Genomic_DNA"/>
</dbReference>
<protein>
    <submittedName>
        <fullName evidence="1">Uncharacterized protein</fullName>
    </submittedName>
</protein>
<dbReference type="AlphaFoldDB" id="A0A916YUA8"/>
<organism evidence="1 2">
    <name type="scientific">Paenibacillus nasutitermitis</name>
    <dbReference type="NCBI Taxonomy" id="1652958"/>
    <lineage>
        <taxon>Bacteria</taxon>
        <taxon>Bacillati</taxon>
        <taxon>Bacillota</taxon>
        <taxon>Bacilli</taxon>
        <taxon>Bacillales</taxon>
        <taxon>Paenibacillaceae</taxon>
        <taxon>Paenibacillus</taxon>
    </lineage>
</organism>
<sequence>MRLANNTVVIVKMMSLFLPNILDPPSNDFVAHTLEAIKEIGALTIRYNRTLTNQTGRFGYLLGQI</sequence>
<evidence type="ECO:0000313" key="2">
    <source>
        <dbReference type="Proteomes" id="UP000612456"/>
    </source>
</evidence>